<comment type="caution">
    <text evidence="3">The sequence shown here is derived from an EMBL/GenBank/DDBJ whole genome shotgun (WGS) entry which is preliminary data.</text>
</comment>
<reference evidence="3 4" key="1">
    <citation type="submission" date="2019-11" db="EMBL/GenBank/DDBJ databases">
        <title>Characterisation of Fundicoccus ignavus gen. nov. sp. nov., a novel genus of the family Aerococcaceae isolated from bulk tank milk.</title>
        <authorList>
            <person name="Siebert A."/>
            <person name="Huptas C."/>
            <person name="Wenning M."/>
            <person name="Scherer S."/>
            <person name="Doll E.V."/>
        </authorList>
    </citation>
    <scope>NUCLEOTIDE SEQUENCE [LARGE SCALE GENOMIC DNA]</scope>
    <source>
        <strain evidence="3 4">WS4759</strain>
    </source>
</reference>
<dbReference type="Pfam" id="PF01610">
    <property type="entry name" value="DDE_Tnp_ISL3"/>
    <property type="match status" value="1"/>
</dbReference>
<dbReference type="Proteomes" id="UP000430975">
    <property type="component" value="Unassembled WGS sequence"/>
</dbReference>
<dbReference type="RefSeq" id="WP_153864175.1">
    <property type="nucleotide sequence ID" value="NZ_WJQS01000030.1"/>
</dbReference>
<evidence type="ECO:0000259" key="1">
    <source>
        <dbReference type="Pfam" id="PF01610"/>
    </source>
</evidence>
<protein>
    <submittedName>
        <fullName evidence="3">ISL3 family transposase</fullName>
    </submittedName>
</protein>
<sequence length="501" mass="58333">GSIIFSVGEKSPALFLYTQKASDFRYDVSTTKHIRKEIDMAYLHSTALLLGIKDPHIKLTHGLQEESYGDVQQFRPSAQSASLDVKGSHRKVLTVTGHLDHLPQACSHCGCLNQSSHDIIRNGTMNSVVLLGQYNFQPVYLKLKKQRYLCKHCRRTTVATTPLTRRHCFISNAVKYVIIEELAQMQSMTLIAQHLNVSTTTVIRQLITYGDNLNPKPSRLPSHLAIDEFKSVKNVPKAMSCVLMDNATHQMVDILEDRTQGYLRDYFLRFSLEERRQVKTITMDMYSPYRDFLPRLFPNAHVIIDRFHIVQLLNRVLNAYRIRVMNRLRYTQPRDYTKLKRLWKLLLKPREALDFTHYHTHRLFDGLISEQGMVDYLIQLDAQLARTYDFVHRLIEAIRYRRFQAFENTLMESKKYVFPHKVRTAFRTLTSYALDIENSLTYTLSNGVVEGTVNKIKMIKRSGYGYRNYGHLRCRILISTQLQQLNAELVRPLYFCDEAAL</sequence>
<dbReference type="PANTHER" id="PTHR33498:SF1">
    <property type="entry name" value="TRANSPOSASE FOR INSERTION SEQUENCE ELEMENT IS1557"/>
    <property type="match status" value="1"/>
</dbReference>
<dbReference type="PANTHER" id="PTHR33498">
    <property type="entry name" value="TRANSPOSASE FOR INSERTION SEQUENCE ELEMENT IS1557"/>
    <property type="match status" value="1"/>
</dbReference>
<feature type="non-terminal residue" evidence="3">
    <location>
        <position position="1"/>
    </location>
</feature>
<dbReference type="NCBIfam" id="NF033550">
    <property type="entry name" value="transpos_ISL3"/>
    <property type="match status" value="1"/>
</dbReference>
<accession>A0A6I2GL04</accession>
<feature type="domain" description="Transposase IS204/IS1001/IS1096/IS1165 helix-turn-helix" evidence="2">
    <location>
        <begin position="160"/>
        <end position="206"/>
    </location>
</feature>
<dbReference type="InterPro" id="IPR002560">
    <property type="entry name" value="Transposase_DDE"/>
</dbReference>
<proteinExistence type="predicted"/>
<dbReference type="InterPro" id="IPR032877">
    <property type="entry name" value="Transposase_HTH"/>
</dbReference>
<dbReference type="EMBL" id="WJQS01000030">
    <property type="protein sequence ID" value="MRI86542.1"/>
    <property type="molecule type" value="Genomic_DNA"/>
</dbReference>
<evidence type="ECO:0000313" key="3">
    <source>
        <dbReference type="EMBL" id="MRI86542.1"/>
    </source>
</evidence>
<name>A0A6I2GL04_9LACT</name>
<gene>
    <name evidence="3" type="ORF">GIY09_11915</name>
</gene>
<dbReference type="Pfam" id="PF13542">
    <property type="entry name" value="HTH_Tnp_ISL3"/>
    <property type="match status" value="1"/>
</dbReference>
<dbReference type="AlphaFoldDB" id="A0A6I2GL04"/>
<keyword evidence="4" id="KW-1185">Reference proteome</keyword>
<evidence type="ECO:0000259" key="2">
    <source>
        <dbReference type="Pfam" id="PF13542"/>
    </source>
</evidence>
<feature type="domain" description="Transposase IS204/IS1001/IS1096/IS1165 DDE" evidence="1">
    <location>
        <begin position="224"/>
        <end position="476"/>
    </location>
</feature>
<dbReference type="InterPro" id="IPR047951">
    <property type="entry name" value="Transpos_ISL3"/>
</dbReference>
<evidence type="ECO:0000313" key="4">
    <source>
        <dbReference type="Proteomes" id="UP000430975"/>
    </source>
</evidence>
<organism evidence="3 4">
    <name type="scientific">Fundicoccus ignavus</name>
    <dbReference type="NCBI Taxonomy" id="2664442"/>
    <lineage>
        <taxon>Bacteria</taxon>
        <taxon>Bacillati</taxon>
        <taxon>Bacillota</taxon>
        <taxon>Bacilli</taxon>
        <taxon>Lactobacillales</taxon>
        <taxon>Aerococcaceae</taxon>
        <taxon>Fundicoccus</taxon>
    </lineage>
</organism>